<evidence type="ECO:0000256" key="2">
    <source>
        <dbReference type="ARBA" id="ARBA00022679"/>
    </source>
</evidence>
<dbReference type="GO" id="GO:0004674">
    <property type="term" value="F:protein serine/threonine kinase activity"/>
    <property type="evidence" value="ECO:0007669"/>
    <property type="project" value="UniProtKB-KW"/>
</dbReference>
<dbReference type="InterPro" id="IPR000719">
    <property type="entry name" value="Prot_kinase_dom"/>
</dbReference>
<evidence type="ECO:0000256" key="4">
    <source>
        <dbReference type="ARBA" id="ARBA00022777"/>
    </source>
</evidence>
<feature type="domain" description="Protein kinase" evidence="8">
    <location>
        <begin position="1"/>
        <end position="283"/>
    </location>
</feature>
<evidence type="ECO:0000256" key="6">
    <source>
        <dbReference type="SAM" id="MobiDB-lite"/>
    </source>
</evidence>
<dbReference type="PANTHER" id="PTHR27002:SF851">
    <property type="entry name" value="G-TYPE LECTIN S-RECEPTOR-LIKE SERINE_THREONINE-PROTEIN KINASE SD1-1"/>
    <property type="match status" value="1"/>
</dbReference>
<keyword evidence="7" id="KW-1133">Transmembrane helix</keyword>
<dbReference type="GO" id="GO:0005886">
    <property type="term" value="C:plasma membrane"/>
    <property type="evidence" value="ECO:0007669"/>
    <property type="project" value="TreeGrafter"/>
</dbReference>
<organism evidence="9 10">
    <name type="scientific">Fraxinus pennsylvanica</name>
    <dbReference type="NCBI Taxonomy" id="56036"/>
    <lineage>
        <taxon>Eukaryota</taxon>
        <taxon>Viridiplantae</taxon>
        <taxon>Streptophyta</taxon>
        <taxon>Embryophyta</taxon>
        <taxon>Tracheophyta</taxon>
        <taxon>Spermatophyta</taxon>
        <taxon>Magnoliopsida</taxon>
        <taxon>eudicotyledons</taxon>
        <taxon>Gunneridae</taxon>
        <taxon>Pentapetalae</taxon>
        <taxon>asterids</taxon>
        <taxon>lamiids</taxon>
        <taxon>Lamiales</taxon>
        <taxon>Oleaceae</taxon>
        <taxon>Oleeae</taxon>
        <taxon>Fraxinus</taxon>
    </lineage>
</organism>
<feature type="region of interest" description="Disordered" evidence="6">
    <location>
        <begin position="293"/>
        <end position="317"/>
    </location>
</feature>
<evidence type="ECO:0000256" key="7">
    <source>
        <dbReference type="SAM" id="Phobius"/>
    </source>
</evidence>
<dbReference type="Gene3D" id="1.10.510.10">
    <property type="entry name" value="Transferase(Phosphotransferase) domain 1"/>
    <property type="match status" value="1"/>
</dbReference>
<keyword evidence="7" id="KW-0472">Membrane</keyword>
<sequence>MASSELGSSGLKRRILRACLASLGAVLILCLILISFTWKKKKDREKLRQVQELQQQQLTREGSIGSSSRQFYTVENDNGDLDLPLFDVTTILKATNYFSPSNKIGEGGFGPVYKGVLKEGKEIAVKRLSNLDTYIFDKDQDFGMARSFGGNETEANTLRVVGTYGYMSPEYAVDGHFSVKSDIFSFGVLILEIISGQKNRGFYHHDHHHNLLGHAWILHNEGRSLELIDSHLAQSWYLSEVLRSMHVALLCVQRNPEDRPSMSNVVLMLASEGALPKPKEPGFFTERNLFHEAETSSSKPTAGSSGNELSFTVMEGR</sequence>
<dbReference type="Pfam" id="PF11883">
    <property type="entry name" value="DUF3403"/>
    <property type="match status" value="1"/>
</dbReference>
<evidence type="ECO:0000256" key="3">
    <source>
        <dbReference type="ARBA" id="ARBA00022741"/>
    </source>
</evidence>
<dbReference type="InterPro" id="IPR011009">
    <property type="entry name" value="Kinase-like_dom_sf"/>
</dbReference>
<evidence type="ECO:0000256" key="1">
    <source>
        <dbReference type="ARBA" id="ARBA00022527"/>
    </source>
</evidence>
<dbReference type="PROSITE" id="PS50011">
    <property type="entry name" value="PROTEIN_KINASE_DOM"/>
    <property type="match status" value="1"/>
</dbReference>
<dbReference type="FunFam" id="1.10.510.10:FF:001722">
    <property type="entry name" value="G-type lectin S-receptor-like serine/threonine-protein kinase B120"/>
    <property type="match status" value="1"/>
</dbReference>
<dbReference type="Proteomes" id="UP000834106">
    <property type="component" value="Chromosome 19"/>
</dbReference>
<feature type="transmembrane region" description="Helical" evidence="7">
    <location>
        <begin position="15"/>
        <end position="38"/>
    </location>
</feature>
<gene>
    <name evidence="9" type="ORF">FPE_LOCUS29939</name>
</gene>
<dbReference type="Pfam" id="PF07714">
    <property type="entry name" value="PK_Tyr_Ser-Thr"/>
    <property type="match status" value="1"/>
</dbReference>
<dbReference type="AlphaFoldDB" id="A0AAD2A7P4"/>
<evidence type="ECO:0000313" key="9">
    <source>
        <dbReference type="EMBL" id="CAI9782509.1"/>
    </source>
</evidence>
<dbReference type="InterPro" id="IPR021820">
    <property type="entry name" value="S-locus_recpt_kinase_C"/>
</dbReference>
<keyword evidence="5" id="KW-0067">ATP-binding</keyword>
<dbReference type="PANTHER" id="PTHR27002">
    <property type="entry name" value="RECEPTOR-LIKE SERINE/THREONINE-PROTEIN KINASE SD1-8"/>
    <property type="match status" value="1"/>
</dbReference>
<evidence type="ECO:0000313" key="10">
    <source>
        <dbReference type="Proteomes" id="UP000834106"/>
    </source>
</evidence>
<keyword evidence="10" id="KW-1185">Reference proteome</keyword>
<feature type="compositionally biased region" description="Polar residues" evidence="6">
    <location>
        <begin position="295"/>
        <end position="310"/>
    </location>
</feature>
<evidence type="ECO:0000259" key="8">
    <source>
        <dbReference type="PROSITE" id="PS50011"/>
    </source>
</evidence>
<accession>A0AAD2A7P4</accession>
<keyword evidence="2" id="KW-0808">Transferase</keyword>
<keyword evidence="7" id="KW-0812">Transmembrane</keyword>
<protein>
    <recommendedName>
        <fullName evidence="8">Protein kinase domain-containing protein</fullName>
    </recommendedName>
</protein>
<reference evidence="9" key="1">
    <citation type="submission" date="2023-05" db="EMBL/GenBank/DDBJ databases">
        <authorList>
            <person name="Huff M."/>
        </authorList>
    </citation>
    <scope>NUCLEOTIDE SEQUENCE</scope>
</reference>
<dbReference type="GO" id="GO:0005524">
    <property type="term" value="F:ATP binding"/>
    <property type="evidence" value="ECO:0007669"/>
    <property type="project" value="UniProtKB-KW"/>
</dbReference>
<name>A0AAD2A7P4_9LAMI</name>
<dbReference type="SUPFAM" id="SSF56112">
    <property type="entry name" value="Protein kinase-like (PK-like)"/>
    <property type="match status" value="1"/>
</dbReference>
<dbReference type="EMBL" id="OU503054">
    <property type="protein sequence ID" value="CAI9782509.1"/>
    <property type="molecule type" value="Genomic_DNA"/>
</dbReference>
<evidence type="ECO:0000256" key="5">
    <source>
        <dbReference type="ARBA" id="ARBA00022840"/>
    </source>
</evidence>
<keyword evidence="4" id="KW-0418">Kinase</keyword>
<keyword evidence="1" id="KW-0723">Serine/threonine-protein kinase</keyword>
<dbReference type="InterPro" id="IPR001245">
    <property type="entry name" value="Ser-Thr/Tyr_kinase_cat_dom"/>
</dbReference>
<proteinExistence type="predicted"/>
<dbReference type="Gene3D" id="3.30.200.20">
    <property type="entry name" value="Phosphorylase Kinase, domain 1"/>
    <property type="match status" value="1"/>
</dbReference>
<keyword evidence="3" id="KW-0547">Nucleotide-binding</keyword>